<evidence type="ECO:0000313" key="2">
    <source>
        <dbReference type="Proteomes" id="UP000183180"/>
    </source>
</evidence>
<dbReference type="AlphaFoldDB" id="A0A1H2KGJ7"/>
<dbReference type="OrthoDB" id="4380420at2"/>
<accession>A0A1H2KGJ7</accession>
<gene>
    <name evidence="1" type="ORF">SAMN04488548_1343230</name>
</gene>
<evidence type="ECO:0000313" key="1">
    <source>
        <dbReference type="EMBL" id="SDU67827.1"/>
    </source>
</evidence>
<dbReference type="RefSeq" id="WP_074851917.1">
    <property type="nucleotide sequence ID" value="NZ_FNLM01000034.1"/>
</dbReference>
<protein>
    <recommendedName>
        <fullName evidence="3">Cellulose biosynthesis protein BcsQ</fullName>
    </recommendedName>
</protein>
<proteinExistence type="predicted"/>
<dbReference type="STRING" id="158898.SAMN04488548_1343230"/>
<sequence length="235" mass="24506">MTASTTPRDGDPQIWDERAAVVCGTAGGVGTSVVSALLAEHRAASTLGLLSWWVDASGSDCDIELRLRGTGNEELLRTASGTGLWLPPDEAAVTDAVVEVWRQGAVPVIDAGAHPLTLLPELAEDDLPNLTPVLVISPRPDLLNRARVIFTEWDRAGVLEHTVVVIASQLPVPQQEGLAEMLVGVVSGAVGTVIGLDYDPVLGAGTSLDSDARRGLLPATVESIAKLAAATSNQR</sequence>
<dbReference type="EMBL" id="FNLM01000034">
    <property type="protein sequence ID" value="SDU67827.1"/>
    <property type="molecule type" value="Genomic_DNA"/>
</dbReference>
<dbReference type="Proteomes" id="UP000183180">
    <property type="component" value="Unassembled WGS sequence"/>
</dbReference>
<evidence type="ECO:0008006" key="3">
    <source>
        <dbReference type="Google" id="ProtNLM"/>
    </source>
</evidence>
<organism evidence="1 2">
    <name type="scientific">Gordonia westfalica</name>
    <dbReference type="NCBI Taxonomy" id="158898"/>
    <lineage>
        <taxon>Bacteria</taxon>
        <taxon>Bacillati</taxon>
        <taxon>Actinomycetota</taxon>
        <taxon>Actinomycetes</taxon>
        <taxon>Mycobacteriales</taxon>
        <taxon>Gordoniaceae</taxon>
        <taxon>Gordonia</taxon>
    </lineage>
</organism>
<reference evidence="1 2" key="1">
    <citation type="submission" date="2016-10" db="EMBL/GenBank/DDBJ databases">
        <authorList>
            <person name="de Groot N.N."/>
        </authorList>
    </citation>
    <scope>NUCLEOTIDE SEQUENCE [LARGE SCALE GENOMIC DNA]</scope>
    <source>
        <strain evidence="1 2">DSM 44215</strain>
    </source>
</reference>
<name>A0A1H2KGJ7_9ACTN</name>